<reference evidence="1 2" key="1">
    <citation type="submission" date="2014-02" db="EMBL/GenBank/DDBJ databases">
        <title>Genome sequence of Ureaplasma diversum strain 246.</title>
        <authorList>
            <person name="Sirand-Pugnet P."/>
            <person name="Breton M."/>
            <person name="Dordet-Frisoni E."/>
            <person name="Baranowski E."/>
            <person name="Barre A."/>
            <person name="Couture C."/>
            <person name="Dupuy V."/>
            <person name="Gaurivaud P."/>
            <person name="Jacob D."/>
            <person name="Lemaitre C."/>
            <person name="Manso-Silvan L."/>
            <person name="Nikolski M."/>
            <person name="Nouvel L.-X."/>
            <person name="Poumarat F."/>
            <person name="Tardy F."/>
            <person name="Thebault P."/>
            <person name="Theil S."/>
            <person name="Citti C."/>
            <person name="Thiaucourt F."/>
            <person name="Blanchard A."/>
        </authorList>
    </citation>
    <scope>NUCLEOTIDE SEQUENCE [LARGE SCALE GENOMIC DNA]</scope>
    <source>
        <strain evidence="1 2">NCTC 246</strain>
    </source>
</reference>
<keyword evidence="2" id="KW-1185">Reference proteome</keyword>
<proteinExistence type="predicted"/>
<sequence>MKNPKFNSFQNDVIKKLTFIVNTHTTKELLDLLEHLKNDKSNISIKQLIEMYSVDLINNSKIININGKYFVCHKNEYDFIKEHHKNTLITLSQNPNLFNPVYLELDENKALLVD</sequence>
<dbReference type="AlphaFoldDB" id="A0A084EVC7"/>
<dbReference type="EMBL" id="JFDP01000102">
    <property type="protein sequence ID" value="KEZ21919.1"/>
    <property type="molecule type" value="Genomic_DNA"/>
</dbReference>
<protein>
    <submittedName>
        <fullName evidence="1">Uncharacterized protein</fullName>
    </submittedName>
</protein>
<name>A0A084EVC7_9BACT</name>
<dbReference type="RefSeq" id="WP_038103720.1">
    <property type="nucleotide sequence ID" value="NZ_JFDP01000102.1"/>
</dbReference>
<dbReference type="Proteomes" id="UP000028537">
    <property type="component" value="Unassembled WGS sequence"/>
</dbReference>
<evidence type="ECO:0000313" key="2">
    <source>
        <dbReference type="Proteomes" id="UP000028537"/>
    </source>
</evidence>
<gene>
    <name evidence="1" type="ORF">UDIV_7230</name>
</gene>
<organism evidence="1 2">
    <name type="scientific">Ureaplasma diversum NCTC 246</name>
    <dbReference type="NCBI Taxonomy" id="1188241"/>
    <lineage>
        <taxon>Bacteria</taxon>
        <taxon>Bacillati</taxon>
        <taxon>Mycoplasmatota</taxon>
        <taxon>Mycoplasmoidales</taxon>
        <taxon>Mycoplasmoidaceae</taxon>
        <taxon>Ureaplasma</taxon>
    </lineage>
</organism>
<evidence type="ECO:0000313" key="1">
    <source>
        <dbReference type="EMBL" id="KEZ21919.1"/>
    </source>
</evidence>
<accession>A0A084EVC7</accession>
<comment type="caution">
    <text evidence="1">The sequence shown here is derived from an EMBL/GenBank/DDBJ whole genome shotgun (WGS) entry which is preliminary data.</text>
</comment>